<evidence type="ECO:0000313" key="3">
    <source>
        <dbReference type="Proteomes" id="UP000290660"/>
    </source>
</evidence>
<organism evidence="2 3">
    <name type="scientific">Salmonella enterica</name>
    <name type="common">Salmonella choleraesuis</name>
    <dbReference type="NCBI Taxonomy" id="28901"/>
    <lineage>
        <taxon>Bacteria</taxon>
        <taxon>Pseudomonadati</taxon>
        <taxon>Pseudomonadota</taxon>
        <taxon>Gammaproteobacteria</taxon>
        <taxon>Enterobacterales</taxon>
        <taxon>Enterobacteriaceae</taxon>
        <taxon>Salmonella</taxon>
    </lineage>
</organism>
<sequence>MIRKPFLPYSMIVLLSTYSLAAIAGSTTSNIGVKMKITHANCIVNGGKGFSGTYNLPLMNDQGKIIDRISYTDVPLIIDCTNGVKLGALTISFTSAKPGFQNAANGLINTSMANIALLVRWKRNGERIIDLSTTTDLLAMKDAEVRSGVYDSSLKVHPLNLNPGATSLAPGRYQADLTVNITYY</sequence>
<gene>
    <name evidence="2" type="ORF">EI538_09705</name>
</gene>
<keyword evidence="1" id="KW-0732">Signal</keyword>
<protein>
    <submittedName>
        <fullName evidence="2">Type 1 fimbrial protein</fullName>
    </submittedName>
</protein>
<proteinExistence type="predicted"/>
<evidence type="ECO:0000313" key="2">
    <source>
        <dbReference type="EMBL" id="RXQ35359.1"/>
    </source>
</evidence>
<accession>A0A3V4IPD7</accession>
<dbReference type="Proteomes" id="UP000290660">
    <property type="component" value="Unassembled WGS sequence"/>
</dbReference>
<evidence type="ECO:0000256" key="1">
    <source>
        <dbReference type="SAM" id="SignalP"/>
    </source>
</evidence>
<dbReference type="RefSeq" id="WP_127173793.1">
    <property type="nucleotide sequence ID" value="NZ_JASMSH010000005.1"/>
</dbReference>
<dbReference type="EMBL" id="RSEO01000008">
    <property type="protein sequence ID" value="RXQ35359.1"/>
    <property type="molecule type" value="Genomic_DNA"/>
</dbReference>
<feature type="chain" id="PRO_5030086747" evidence="1">
    <location>
        <begin position="22"/>
        <end position="184"/>
    </location>
</feature>
<reference evidence="2 3" key="1">
    <citation type="submission" date="2018-12" db="EMBL/GenBank/DDBJ databases">
        <title>Identification of serotype of rogose Salmonella by whole genome sequencing.</title>
        <authorList>
            <person name="Sacchi C.T."/>
            <person name="Goncalves C.R."/>
            <person name="Tiba-Casas M.R."/>
        </authorList>
    </citation>
    <scope>NUCLEOTIDE SEQUENCE [LARGE SCALE GENOMIC DNA]</scope>
    <source>
        <strain evidence="2 3">169_17</strain>
    </source>
</reference>
<feature type="signal peptide" evidence="1">
    <location>
        <begin position="1"/>
        <end position="21"/>
    </location>
</feature>
<dbReference type="AlphaFoldDB" id="A0A3V4IPD7"/>
<comment type="caution">
    <text evidence="2">The sequence shown here is derived from an EMBL/GenBank/DDBJ whole genome shotgun (WGS) entry which is preliminary data.</text>
</comment>
<name>A0A3V4IPD7_SALER</name>